<evidence type="ECO:0000313" key="5">
    <source>
        <dbReference type="EMBL" id="ACO11782.1"/>
    </source>
</evidence>
<comment type="subcellular location">
    <subcellularLocation>
        <location evidence="1">Nucleus</location>
    </subcellularLocation>
</comment>
<dbReference type="AlphaFoldDB" id="C1BRX9"/>
<dbReference type="PANTHER" id="PTHR13168:SF0">
    <property type="entry name" value="C-MYC-BINDING PROTEIN"/>
    <property type="match status" value="1"/>
</dbReference>
<organism evidence="5">
    <name type="scientific">Lepeophtheirus salmonis</name>
    <name type="common">Salmon louse</name>
    <name type="synonym">Caligus salmonis</name>
    <dbReference type="NCBI Taxonomy" id="72036"/>
    <lineage>
        <taxon>Eukaryota</taxon>
        <taxon>Metazoa</taxon>
        <taxon>Ecdysozoa</taxon>
        <taxon>Arthropoda</taxon>
        <taxon>Crustacea</taxon>
        <taxon>Multicrustacea</taxon>
        <taxon>Hexanauplia</taxon>
        <taxon>Copepoda</taxon>
        <taxon>Siphonostomatoida</taxon>
        <taxon>Caligidae</taxon>
        <taxon>Lepeophtheirus</taxon>
    </lineage>
</organism>
<sequence>MSVKSGNPIDAKREEFRKYLEREGILQSLTSVLVSLYEEPEKPKDGLIYLKNNFARGTNTSQNEEELEKLKERNASLLEKIEELEKQNADLEKELETMKQMKQGEGTSVSEPKNEAVEEEDEEESQDKMESEEATVTSLGDLSPAPEQPLVDDKQPAQETMDFNDEEEKEPSKPATTTEASESNEDRPLGPSETGSSAT</sequence>
<reference evidence="5" key="1">
    <citation type="submission" date="2009-06" db="EMBL/GenBank/DDBJ databases">
        <title>Lepeophtheirus salmonis ESTs and full-length cDNAs.</title>
        <authorList>
            <person name="Yasuike M."/>
            <person name="von Schalburg K."/>
            <person name="Cooper G."/>
            <person name="Leong J."/>
            <person name="Jones S.R.M."/>
            <person name="Koop B.F."/>
        </authorList>
    </citation>
    <scope>NUCLEOTIDE SEQUENCE</scope>
    <source>
        <strain evidence="5">Pacific form</strain>
        <tissue evidence="5">Whole</tissue>
    </source>
</reference>
<dbReference type="GO" id="GO:0003713">
    <property type="term" value="F:transcription coactivator activity"/>
    <property type="evidence" value="ECO:0007669"/>
    <property type="project" value="InterPro"/>
</dbReference>
<evidence type="ECO:0000256" key="4">
    <source>
        <dbReference type="SAM" id="MobiDB-lite"/>
    </source>
</evidence>
<dbReference type="PANTHER" id="PTHR13168">
    <property type="entry name" value="ASSOCIATE OF C-MYC AMY-1"/>
    <property type="match status" value="1"/>
</dbReference>
<dbReference type="PRINTS" id="PR02028">
    <property type="entry name" value="CMYCBINDINGP"/>
</dbReference>
<name>C1BRX9_LEPSM</name>
<dbReference type="OrthoDB" id="524165at2759"/>
<evidence type="ECO:0000256" key="3">
    <source>
        <dbReference type="ARBA" id="ARBA00023242"/>
    </source>
</evidence>
<dbReference type="EMBL" id="BT077358">
    <property type="protein sequence ID" value="ACO11782.1"/>
    <property type="molecule type" value="mRNA"/>
</dbReference>
<keyword evidence="3" id="KW-0539">Nucleus</keyword>
<protein>
    <submittedName>
        <fullName evidence="5">c-Myc-binding protein</fullName>
    </submittedName>
</protein>
<evidence type="ECO:0000256" key="1">
    <source>
        <dbReference type="ARBA" id="ARBA00004123"/>
    </source>
</evidence>
<comment type="similarity">
    <text evidence="2">Belongs to the AMY1 family.</text>
</comment>
<dbReference type="InterPro" id="IPR026060">
    <property type="entry name" value="AMY1"/>
</dbReference>
<evidence type="ECO:0000256" key="2">
    <source>
        <dbReference type="ARBA" id="ARBA00009389"/>
    </source>
</evidence>
<gene>
    <name evidence="5" type="primary">MYCBP</name>
</gene>
<proteinExistence type="evidence at transcript level"/>
<feature type="region of interest" description="Disordered" evidence="4">
    <location>
        <begin position="88"/>
        <end position="199"/>
    </location>
</feature>
<feature type="compositionally biased region" description="Basic and acidic residues" evidence="4">
    <location>
        <begin position="88"/>
        <end position="99"/>
    </location>
</feature>
<accession>C1BRX9</accession>
<dbReference type="GO" id="GO:0005634">
    <property type="term" value="C:nucleus"/>
    <property type="evidence" value="ECO:0007669"/>
    <property type="project" value="UniProtKB-SubCell"/>
</dbReference>